<dbReference type="RefSeq" id="XP_033539146.1">
    <property type="nucleotide sequence ID" value="XM_033677298.1"/>
</dbReference>
<evidence type="ECO:0000313" key="3">
    <source>
        <dbReference type="Proteomes" id="UP000504638"/>
    </source>
</evidence>
<dbReference type="EMBL" id="ML975149">
    <property type="protein sequence ID" value="KAF1817515.1"/>
    <property type="molecule type" value="Genomic_DNA"/>
</dbReference>
<feature type="region of interest" description="Disordered" evidence="1">
    <location>
        <begin position="1"/>
        <end position="40"/>
    </location>
</feature>
<dbReference type="Pfam" id="PF07173">
    <property type="entry name" value="GRDP-like"/>
    <property type="match status" value="1"/>
</dbReference>
<protein>
    <recommendedName>
        <fullName evidence="5">Alpha-ketoglutarate-dependent sulfonate dioxygenase</fullName>
    </recommendedName>
</protein>
<evidence type="ECO:0000313" key="2">
    <source>
        <dbReference type="EMBL" id="KAF1817515.1"/>
    </source>
</evidence>
<proteinExistence type="predicted"/>
<gene>
    <name evidence="2 4" type="ORF">P152DRAFT_427420</name>
</gene>
<dbReference type="PANTHER" id="PTHR34365:SF7">
    <property type="entry name" value="GLYCINE-RICH DOMAIN-CONTAINING PROTEIN 1"/>
    <property type="match status" value="1"/>
</dbReference>
<dbReference type="Proteomes" id="UP000504638">
    <property type="component" value="Unplaced"/>
</dbReference>
<dbReference type="OrthoDB" id="2684236at2759"/>
<evidence type="ECO:0000256" key="1">
    <source>
        <dbReference type="SAM" id="MobiDB-lite"/>
    </source>
</evidence>
<evidence type="ECO:0008006" key="5">
    <source>
        <dbReference type="Google" id="ProtNLM"/>
    </source>
</evidence>
<dbReference type="GeneID" id="54417868"/>
<accession>A0A6G1GHD8</accession>
<reference evidence="2 4" key="1">
    <citation type="submission" date="2020-01" db="EMBL/GenBank/DDBJ databases">
        <authorList>
            <consortium name="DOE Joint Genome Institute"/>
            <person name="Haridas S."/>
            <person name="Albert R."/>
            <person name="Binder M."/>
            <person name="Bloem J."/>
            <person name="Labutti K."/>
            <person name="Salamov A."/>
            <person name="Andreopoulos B."/>
            <person name="Baker S.E."/>
            <person name="Barry K."/>
            <person name="Bills G."/>
            <person name="Bluhm B.H."/>
            <person name="Cannon C."/>
            <person name="Castanera R."/>
            <person name="Culley D.E."/>
            <person name="Daum C."/>
            <person name="Ezra D."/>
            <person name="Gonzalez J.B."/>
            <person name="Henrissat B."/>
            <person name="Kuo A."/>
            <person name="Liang C."/>
            <person name="Lipzen A."/>
            <person name="Lutzoni F."/>
            <person name="Magnuson J."/>
            <person name="Mondo S."/>
            <person name="Nolan M."/>
            <person name="Ohm R."/>
            <person name="Pangilinan J."/>
            <person name="Park H.-J."/>
            <person name="Ramirez L."/>
            <person name="Alfaro M."/>
            <person name="Sun H."/>
            <person name="Tritt A."/>
            <person name="Yoshinaga Y."/>
            <person name="Zwiers L.-H."/>
            <person name="Turgeon B.G."/>
            <person name="Goodwin S.B."/>
            <person name="Spatafora J.W."/>
            <person name="Crous P.W."/>
            <person name="Grigoriev I.V."/>
        </authorList>
    </citation>
    <scope>NUCLEOTIDE SEQUENCE</scope>
    <source>
        <strain evidence="2 4">CBS 781.70</strain>
    </source>
</reference>
<keyword evidence="3" id="KW-1185">Reference proteome</keyword>
<sequence>MSLFPFDDKESKKSEDRKPSDAPPAYTEENETQGGPSHAAAPFDLAARLGSLDLASSPASPTSSQCIAHLKFLQALYHLRQDVITKVGLFGIKGSAHEDGEIAEWDPTPKYGDKSGAEPRAKVREKRWEIYVSRAVDRFTAWWYTQIPTTYKGARCGMLKRGNMVDPQGLENIALKGFPIVQLASPDQLPPLDADVLMVWHSYMLNPRNFFEDCFRSGKMDFYATPFPWQSICAVIDNLAFDYKPSGTAQAHWESSTGLRWDNLYDSFTKRIRCPKCNQANDVPWTAGAGLTGYDGSFKPGYGYADQLFGTACYNCNTAINHDLLRVTKFRRDVQNLVMYDIPMPGTILDTNGKPPKVSIRIFGTPLPPPNDFPSSIIKAGLHREIMDSTNPSHGSASMEVIKTTFETSGLRDKFLLSQSTAGNRAWTTKEERIAVRRMMSRYWHNSSPFALDLVGAVVRQGDFVDKMNNIDWIHSPALSSTMVRLLMKYGRFITIMANHPGRCAVPTLDIDLAWHTHQLSPQSYYRFTTTLTGQFIDHNDKIEENDLHGAFTWTSKVYQELYEEPYSECTCWYCEAVRESHSSLLDRVFKPGKHAALDNLHDANGDPTVASNPLLSPHISAHNAVRTENTDVATRVEHARIEANYNKACRRAKKKGHKEPERVTYYAAYAWGYPVYMPIYYPYAVDPAYAGSGAVYPADPAYVATGAGNYGACAAGTCGGLVASGGCGANGYNGGCGGGVGGGCGGGGGGGGGGCGGGGGGGCGGGGGGGCGGGGGGGGGGC</sequence>
<feature type="compositionally biased region" description="Basic and acidic residues" evidence="1">
    <location>
        <begin position="1"/>
        <end position="20"/>
    </location>
</feature>
<dbReference type="AlphaFoldDB" id="A0A6G1GHD8"/>
<reference evidence="4" key="3">
    <citation type="submission" date="2025-04" db="UniProtKB">
        <authorList>
            <consortium name="RefSeq"/>
        </authorList>
    </citation>
    <scope>IDENTIFICATION</scope>
    <source>
        <strain evidence="4">CBS 781.70</strain>
    </source>
</reference>
<dbReference type="PANTHER" id="PTHR34365">
    <property type="entry name" value="ENOLASE (DUF1399)"/>
    <property type="match status" value="1"/>
</dbReference>
<name>A0A6G1GHD8_9PEZI</name>
<reference evidence="4" key="2">
    <citation type="submission" date="2020-04" db="EMBL/GenBank/DDBJ databases">
        <authorList>
            <consortium name="NCBI Genome Project"/>
        </authorList>
    </citation>
    <scope>NUCLEOTIDE SEQUENCE</scope>
    <source>
        <strain evidence="4">CBS 781.70</strain>
    </source>
</reference>
<evidence type="ECO:0000313" key="4">
    <source>
        <dbReference type="RefSeq" id="XP_033539146.1"/>
    </source>
</evidence>
<organism evidence="2">
    <name type="scientific">Eremomyces bilateralis CBS 781.70</name>
    <dbReference type="NCBI Taxonomy" id="1392243"/>
    <lineage>
        <taxon>Eukaryota</taxon>
        <taxon>Fungi</taxon>
        <taxon>Dikarya</taxon>
        <taxon>Ascomycota</taxon>
        <taxon>Pezizomycotina</taxon>
        <taxon>Dothideomycetes</taxon>
        <taxon>Dothideomycetes incertae sedis</taxon>
        <taxon>Eremomycetales</taxon>
        <taxon>Eremomycetaceae</taxon>
        <taxon>Eremomyces</taxon>
    </lineage>
</organism>
<dbReference type="InterPro" id="IPR009836">
    <property type="entry name" value="GRDP-like"/>
</dbReference>